<feature type="repeat" description="ANK" evidence="3">
    <location>
        <begin position="57"/>
        <end position="89"/>
    </location>
</feature>
<sequence length="254" mass="29133">MFKRKKIPLFLLFVFLGLNLNANSEQMEIRVVKSLNQGLKATENFLEQVPTYYVYEEDKTILHYAVELDKYEIVEFLISKNVELNRQGGVYFQTALQDAIFYEYFRIARLLINSGTQLDIQNIDGETALHIAAKNGYYDMITVLINNGASKDILNLDGQTPYDLIPNFSMSNTKKMQSILKPSPISTNRTRRNDYFPLDSMEYGQATFTLDQMNFDTDKVRNDSSVRSKGIDLNIVNEDTESINSNIGDIIKSK</sequence>
<proteinExistence type="predicted"/>
<dbReference type="InterPro" id="IPR002110">
    <property type="entry name" value="Ankyrin_rpt"/>
</dbReference>
<accession>A0A6S6S2G7</accession>
<reference evidence="5" key="1">
    <citation type="submission" date="2020-01" db="EMBL/GenBank/DDBJ databases">
        <authorList>
            <person name="Meier V. D."/>
            <person name="Meier V D."/>
        </authorList>
    </citation>
    <scope>NUCLEOTIDE SEQUENCE</scope>
    <source>
        <strain evidence="5">HLG_WM_MAG_04</strain>
    </source>
</reference>
<dbReference type="AlphaFoldDB" id="A0A6S6S2G7"/>
<dbReference type="InterPro" id="IPR036770">
    <property type="entry name" value="Ankyrin_rpt-contain_sf"/>
</dbReference>
<gene>
    <name evidence="5" type="ORF">HELGO_WM9745</name>
</gene>
<feature type="chain" id="PRO_5027546186" evidence="4">
    <location>
        <begin position="23"/>
        <end position="254"/>
    </location>
</feature>
<evidence type="ECO:0000256" key="4">
    <source>
        <dbReference type="SAM" id="SignalP"/>
    </source>
</evidence>
<organism evidence="5">
    <name type="scientific">uncultured Sulfurovum sp</name>
    <dbReference type="NCBI Taxonomy" id="269237"/>
    <lineage>
        <taxon>Bacteria</taxon>
        <taxon>Pseudomonadati</taxon>
        <taxon>Campylobacterota</taxon>
        <taxon>Epsilonproteobacteria</taxon>
        <taxon>Campylobacterales</taxon>
        <taxon>Sulfurovaceae</taxon>
        <taxon>Sulfurovum</taxon>
        <taxon>environmental samples</taxon>
    </lineage>
</organism>
<dbReference type="PROSITE" id="PS50297">
    <property type="entry name" value="ANK_REP_REGION"/>
    <property type="match status" value="2"/>
</dbReference>
<dbReference type="Pfam" id="PF13637">
    <property type="entry name" value="Ank_4"/>
    <property type="match status" value="1"/>
</dbReference>
<evidence type="ECO:0000256" key="1">
    <source>
        <dbReference type="ARBA" id="ARBA00022737"/>
    </source>
</evidence>
<dbReference type="Pfam" id="PF13606">
    <property type="entry name" value="Ank_3"/>
    <property type="match status" value="1"/>
</dbReference>
<keyword evidence="4" id="KW-0732">Signal</keyword>
<evidence type="ECO:0000313" key="5">
    <source>
        <dbReference type="EMBL" id="CAA6800375.1"/>
    </source>
</evidence>
<name>A0A6S6S2G7_9BACT</name>
<feature type="repeat" description="ANK" evidence="3">
    <location>
        <begin position="124"/>
        <end position="156"/>
    </location>
</feature>
<dbReference type="SMART" id="SM00248">
    <property type="entry name" value="ANK"/>
    <property type="match status" value="3"/>
</dbReference>
<dbReference type="EMBL" id="CACVAX010000001">
    <property type="protein sequence ID" value="CAA6800375.1"/>
    <property type="molecule type" value="Genomic_DNA"/>
</dbReference>
<keyword evidence="1" id="KW-0677">Repeat</keyword>
<evidence type="ECO:0000256" key="2">
    <source>
        <dbReference type="ARBA" id="ARBA00023043"/>
    </source>
</evidence>
<protein>
    <submittedName>
        <fullName evidence="5">Inversin protein alternative isoform, putative</fullName>
    </submittedName>
</protein>
<dbReference type="PROSITE" id="PS50088">
    <property type="entry name" value="ANK_REPEAT"/>
    <property type="match status" value="2"/>
</dbReference>
<dbReference type="PANTHER" id="PTHR24198">
    <property type="entry name" value="ANKYRIN REPEAT AND PROTEIN KINASE DOMAIN-CONTAINING PROTEIN"/>
    <property type="match status" value="1"/>
</dbReference>
<dbReference type="Gene3D" id="1.25.40.20">
    <property type="entry name" value="Ankyrin repeat-containing domain"/>
    <property type="match status" value="1"/>
</dbReference>
<feature type="signal peptide" evidence="4">
    <location>
        <begin position="1"/>
        <end position="22"/>
    </location>
</feature>
<evidence type="ECO:0000256" key="3">
    <source>
        <dbReference type="PROSITE-ProRule" id="PRU00023"/>
    </source>
</evidence>
<dbReference type="SUPFAM" id="SSF48403">
    <property type="entry name" value="Ankyrin repeat"/>
    <property type="match status" value="1"/>
</dbReference>
<keyword evidence="2 3" id="KW-0040">ANK repeat</keyword>
<dbReference type="PANTHER" id="PTHR24198:SF165">
    <property type="entry name" value="ANKYRIN REPEAT-CONTAINING PROTEIN-RELATED"/>
    <property type="match status" value="1"/>
</dbReference>